<dbReference type="PANTHER" id="PTHR30349:SF41">
    <property type="entry name" value="INTEGRASE_RECOMBINASE PROTEIN MJ0367-RELATED"/>
    <property type="match status" value="1"/>
</dbReference>
<evidence type="ECO:0000256" key="3">
    <source>
        <dbReference type="ARBA" id="ARBA00023172"/>
    </source>
</evidence>
<dbReference type="PANTHER" id="PTHR30349">
    <property type="entry name" value="PHAGE INTEGRASE-RELATED"/>
    <property type="match status" value="1"/>
</dbReference>
<dbReference type="GO" id="GO:0003677">
    <property type="term" value="F:DNA binding"/>
    <property type="evidence" value="ECO:0007669"/>
    <property type="project" value="UniProtKB-UniRule"/>
</dbReference>
<dbReference type="PROSITE" id="PS51900">
    <property type="entry name" value="CB"/>
    <property type="match status" value="1"/>
</dbReference>
<keyword evidence="1" id="KW-0229">DNA integration</keyword>
<keyword evidence="3" id="KW-0233">DNA recombination</keyword>
<evidence type="ECO:0000256" key="5">
    <source>
        <dbReference type="SAM" id="MobiDB-lite"/>
    </source>
</evidence>
<dbReference type="InterPro" id="IPR004107">
    <property type="entry name" value="Integrase_SAM-like_N"/>
</dbReference>
<proteinExistence type="predicted"/>
<evidence type="ECO:0000313" key="8">
    <source>
        <dbReference type="EMBL" id="QSG11810.1"/>
    </source>
</evidence>
<accession>A0A897NBM0</accession>
<name>A0A897NBM0_9EURY</name>
<evidence type="ECO:0000256" key="2">
    <source>
        <dbReference type="ARBA" id="ARBA00023125"/>
    </source>
</evidence>
<keyword evidence="2 4" id="KW-0238">DNA-binding</keyword>
<feature type="domain" description="Tyr recombinase" evidence="6">
    <location>
        <begin position="117"/>
        <end position="335"/>
    </location>
</feature>
<dbReference type="InterPro" id="IPR011010">
    <property type="entry name" value="DNA_brk_join_enz"/>
</dbReference>
<dbReference type="AlphaFoldDB" id="A0A897NBM0"/>
<evidence type="ECO:0000256" key="4">
    <source>
        <dbReference type="PROSITE-ProRule" id="PRU01248"/>
    </source>
</evidence>
<dbReference type="InterPro" id="IPR002104">
    <property type="entry name" value="Integrase_catalytic"/>
</dbReference>
<dbReference type="GO" id="GO:0015074">
    <property type="term" value="P:DNA integration"/>
    <property type="evidence" value="ECO:0007669"/>
    <property type="project" value="UniProtKB-KW"/>
</dbReference>
<feature type="region of interest" description="Disordered" evidence="5">
    <location>
        <begin position="321"/>
        <end position="341"/>
    </location>
</feature>
<dbReference type="InterPro" id="IPR050090">
    <property type="entry name" value="Tyrosine_recombinase_XerCD"/>
</dbReference>
<evidence type="ECO:0000259" key="7">
    <source>
        <dbReference type="PROSITE" id="PS51900"/>
    </source>
</evidence>
<evidence type="ECO:0000313" key="9">
    <source>
        <dbReference type="Proteomes" id="UP000663305"/>
    </source>
</evidence>
<dbReference type="PROSITE" id="PS51898">
    <property type="entry name" value="TYR_RECOMBINASE"/>
    <property type="match status" value="1"/>
</dbReference>
<dbReference type="Gene3D" id="1.10.150.130">
    <property type="match status" value="1"/>
</dbReference>
<dbReference type="CDD" id="cd00397">
    <property type="entry name" value="DNA_BRE_C"/>
    <property type="match status" value="1"/>
</dbReference>
<protein>
    <submittedName>
        <fullName evidence="8">XerD/XerC family integrase</fullName>
    </submittedName>
</protein>
<dbReference type="Proteomes" id="UP000663305">
    <property type="component" value="Chromosome"/>
</dbReference>
<dbReference type="EMBL" id="CP064789">
    <property type="protein sequence ID" value="QSG11810.1"/>
    <property type="molecule type" value="Genomic_DNA"/>
</dbReference>
<sequence>MTAIHGLEPMTPEEGVQTYINSRKSELSQSTVYEHTTRLNRFLEWCNETGLNDLNDLSSRKCRDYLMHRQDDIAATTLENEMRTFRLAVEEWEAVNAVVDGLSQKVKVPTANKRQQARKVAINPDHATEIEKYLSKYEYASFRHVMFTIFWKTGARSGGLRSLDLKDFYPEKYKRPVIAFTHRPETGTPLKNDRWGEREVPVSEPVGELLQDYIETARHDVQDEYNRKPLLTTKQGRPQKTTVQRNIYRITQPCYIGQECPADKDPETCEWTSYNKSSQCPDSVSPHAIRAGFVTRMRNKGADFDTIGDRVDATTDVLKQHYDTPTPEDRRDRQMEWADKL</sequence>
<organism evidence="8 9">
    <name type="scientific">Halapricum desulfuricans</name>
    <dbReference type="NCBI Taxonomy" id="2841257"/>
    <lineage>
        <taxon>Archaea</taxon>
        <taxon>Methanobacteriati</taxon>
        <taxon>Methanobacteriota</taxon>
        <taxon>Stenosarchaea group</taxon>
        <taxon>Halobacteria</taxon>
        <taxon>Halobacteriales</taxon>
        <taxon>Haloarculaceae</taxon>
        <taxon>Halapricum</taxon>
    </lineage>
</organism>
<dbReference type="InterPro" id="IPR044068">
    <property type="entry name" value="CB"/>
</dbReference>
<gene>
    <name evidence="8" type="primary">xerC5</name>
    <name evidence="8" type="ORF">HSBGL_1391</name>
</gene>
<reference evidence="8" key="1">
    <citation type="submission" date="2020-11" db="EMBL/GenBank/DDBJ databases">
        <title>Carbohydrate-dependent, anaerobic sulfur respiration: A novel catabolism in halophilic archaea.</title>
        <authorList>
            <person name="Sorokin D.Y."/>
            <person name="Messina E."/>
            <person name="Smedile F."/>
            <person name="La Cono V."/>
            <person name="Hallsworth J.E."/>
            <person name="Yakimov M.M."/>
        </authorList>
    </citation>
    <scope>NUCLEOTIDE SEQUENCE</scope>
    <source>
        <strain evidence="8">HSR-Bgl</strain>
    </source>
</reference>
<dbReference type="Pfam" id="PF02899">
    <property type="entry name" value="Phage_int_SAM_1"/>
    <property type="match status" value="1"/>
</dbReference>
<feature type="domain" description="Core-binding (CB)" evidence="7">
    <location>
        <begin position="10"/>
        <end position="93"/>
    </location>
</feature>
<evidence type="ECO:0000256" key="1">
    <source>
        <dbReference type="ARBA" id="ARBA00022908"/>
    </source>
</evidence>
<dbReference type="GO" id="GO:0006310">
    <property type="term" value="P:DNA recombination"/>
    <property type="evidence" value="ECO:0007669"/>
    <property type="project" value="UniProtKB-KW"/>
</dbReference>
<dbReference type="SUPFAM" id="SSF56349">
    <property type="entry name" value="DNA breaking-rejoining enzymes"/>
    <property type="match status" value="1"/>
</dbReference>
<evidence type="ECO:0000259" key="6">
    <source>
        <dbReference type="PROSITE" id="PS51898"/>
    </source>
</evidence>
<dbReference type="Gene3D" id="1.10.443.10">
    <property type="entry name" value="Intergrase catalytic core"/>
    <property type="match status" value="1"/>
</dbReference>
<dbReference type="InterPro" id="IPR013762">
    <property type="entry name" value="Integrase-like_cat_sf"/>
</dbReference>
<dbReference type="InterPro" id="IPR010998">
    <property type="entry name" value="Integrase_recombinase_N"/>
</dbReference>